<dbReference type="AlphaFoldDB" id="A0A4V1J500"/>
<evidence type="ECO:0000313" key="4">
    <source>
        <dbReference type="Proteomes" id="UP000268162"/>
    </source>
</evidence>
<reference evidence="3" key="2">
    <citation type="submission" date="2018-05" db="EMBL/GenBank/DDBJ databases">
        <title>Leveraging single-cell genomics to expand the Fungal Tree of Life.</title>
        <authorList>
            <consortium name="DOE Joint Genome Institute"/>
            <person name="Ahrendt S.R."/>
            <person name="Quandt C.A."/>
            <person name="Ciobanu D."/>
            <person name="Clum A."/>
            <person name="Salamov A."/>
            <person name="Andreopoulos B."/>
            <person name="Cheng J.-F."/>
            <person name="Woyke T."/>
            <person name="Pelin A."/>
            <person name="Henrissat B."/>
            <person name="Reynolds N."/>
            <person name="Benny G.L."/>
            <person name="Smith M.E."/>
            <person name="James T.Y."/>
            <person name="Grigoriev I.V."/>
        </authorList>
    </citation>
    <scope>NUCLEOTIDE SEQUENCE</scope>
    <source>
        <strain evidence="3">RSA 468</strain>
    </source>
</reference>
<evidence type="ECO:0000313" key="2">
    <source>
        <dbReference type="EMBL" id="RKP37326.1"/>
    </source>
</evidence>
<sequence length="241" mass="26200">MADTSSSDANGNLGFKLRNSLQRYQQVAQHCLAKLDYTQTIAYLAKICSILDNTTDPALQSSLFTTPDQPPILTLHRTAPVSTDGDCAPPAIPAATNPPFSELDLALVNDLSLERLVANNGNPTDGQQAALPGSTPWNPHSHSHSHSHSPANGAARLKRSLAHLKGVAYWNLGDCYQRAGQVILAETAFEQSSLWFYRARETKCNLLALEHLVQVEEALGKHQLAANLRRRMAKIKAAESS</sequence>
<accession>A0A4V1J500</accession>
<reference evidence="4" key="1">
    <citation type="journal article" date="2018" name="Nat. Microbiol.">
        <title>Leveraging single-cell genomics to expand the fungal tree of life.</title>
        <authorList>
            <person name="Ahrendt S.R."/>
            <person name="Quandt C.A."/>
            <person name="Ciobanu D."/>
            <person name="Clum A."/>
            <person name="Salamov A."/>
            <person name="Andreopoulos B."/>
            <person name="Cheng J.F."/>
            <person name="Woyke T."/>
            <person name="Pelin A."/>
            <person name="Henrissat B."/>
            <person name="Reynolds N.K."/>
            <person name="Benny G.L."/>
            <person name="Smith M.E."/>
            <person name="James T.Y."/>
            <person name="Grigoriev I.V."/>
        </authorList>
    </citation>
    <scope>NUCLEOTIDE SEQUENCE [LARGE SCALE GENOMIC DNA]</scope>
    <source>
        <strain evidence="4">RSA 468</strain>
    </source>
</reference>
<protein>
    <submittedName>
        <fullName evidence="3">Uncharacterized protein</fullName>
    </submittedName>
</protein>
<keyword evidence="4" id="KW-1185">Reference proteome</keyword>
<proteinExistence type="predicted"/>
<evidence type="ECO:0000256" key="1">
    <source>
        <dbReference type="SAM" id="MobiDB-lite"/>
    </source>
</evidence>
<organism evidence="3 4">
    <name type="scientific">Dimargaris cristalligena</name>
    <dbReference type="NCBI Taxonomy" id="215637"/>
    <lineage>
        <taxon>Eukaryota</taxon>
        <taxon>Fungi</taxon>
        <taxon>Fungi incertae sedis</taxon>
        <taxon>Zoopagomycota</taxon>
        <taxon>Kickxellomycotina</taxon>
        <taxon>Dimargaritomycetes</taxon>
        <taxon>Dimargaritales</taxon>
        <taxon>Dimargaritaceae</taxon>
        <taxon>Dimargaris</taxon>
    </lineage>
</organism>
<evidence type="ECO:0000313" key="3">
    <source>
        <dbReference type="EMBL" id="RKP37329.1"/>
    </source>
</evidence>
<dbReference type="EMBL" id="ML002509">
    <property type="protein sequence ID" value="RKP37326.1"/>
    <property type="molecule type" value="Genomic_DNA"/>
</dbReference>
<name>A0A4V1J500_9FUNG</name>
<feature type="region of interest" description="Disordered" evidence="1">
    <location>
        <begin position="118"/>
        <end position="154"/>
    </location>
</feature>
<dbReference type="EMBL" id="ML002509">
    <property type="protein sequence ID" value="RKP37329.1"/>
    <property type="molecule type" value="Genomic_DNA"/>
</dbReference>
<gene>
    <name evidence="2" type="ORF">BJ085DRAFT_31214</name>
    <name evidence="3" type="ORF">BJ085DRAFT_31217</name>
</gene>
<dbReference type="Proteomes" id="UP000268162">
    <property type="component" value="Unassembled WGS sequence"/>
</dbReference>